<gene>
    <name evidence="2" type="ORF">GCM10022276_27210</name>
</gene>
<dbReference type="EMBL" id="BAABBM010000001">
    <property type="protein sequence ID" value="GAA3907307.1"/>
    <property type="molecule type" value="Genomic_DNA"/>
</dbReference>
<name>A0ABP7LTE6_9SPHN</name>
<proteinExistence type="predicted"/>
<dbReference type="Proteomes" id="UP001500827">
    <property type="component" value="Unassembled WGS sequence"/>
</dbReference>
<evidence type="ECO:0000313" key="3">
    <source>
        <dbReference type="Proteomes" id="UP001500827"/>
    </source>
</evidence>
<accession>A0ABP7LTE6</accession>
<sequence length="96" mass="11163">MRFLSTVFWALVAVVIALFSYRNWNDVTLNLWGDIQAEVKIPVLTFIMFLLAFLPTWIIMRARIWAQRRRLEAIERQHASATPPHIVTAEDGEPVI</sequence>
<keyword evidence="1" id="KW-1133">Transmembrane helix</keyword>
<comment type="caution">
    <text evidence="2">The sequence shown here is derived from an EMBL/GenBank/DDBJ whole genome shotgun (WGS) entry which is preliminary data.</text>
</comment>
<keyword evidence="1" id="KW-0812">Transmembrane</keyword>
<evidence type="ECO:0000256" key="1">
    <source>
        <dbReference type="SAM" id="Phobius"/>
    </source>
</evidence>
<feature type="transmembrane region" description="Helical" evidence="1">
    <location>
        <begin position="41"/>
        <end position="60"/>
    </location>
</feature>
<dbReference type="RefSeq" id="WP_344700237.1">
    <property type="nucleotide sequence ID" value="NZ_BAABBM010000001.1"/>
</dbReference>
<protein>
    <recommendedName>
        <fullName evidence="4">DUF1049 domain-containing protein</fullName>
    </recommendedName>
</protein>
<evidence type="ECO:0000313" key="2">
    <source>
        <dbReference type="EMBL" id="GAA3907307.1"/>
    </source>
</evidence>
<organism evidence="2 3">
    <name type="scientific">Sphingomonas limnosediminicola</name>
    <dbReference type="NCBI Taxonomy" id="940133"/>
    <lineage>
        <taxon>Bacteria</taxon>
        <taxon>Pseudomonadati</taxon>
        <taxon>Pseudomonadota</taxon>
        <taxon>Alphaproteobacteria</taxon>
        <taxon>Sphingomonadales</taxon>
        <taxon>Sphingomonadaceae</taxon>
        <taxon>Sphingomonas</taxon>
    </lineage>
</organism>
<keyword evidence="3" id="KW-1185">Reference proteome</keyword>
<keyword evidence="1" id="KW-0472">Membrane</keyword>
<reference evidence="3" key="1">
    <citation type="journal article" date="2019" name="Int. J. Syst. Evol. Microbiol.">
        <title>The Global Catalogue of Microorganisms (GCM) 10K type strain sequencing project: providing services to taxonomists for standard genome sequencing and annotation.</title>
        <authorList>
            <consortium name="The Broad Institute Genomics Platform"/>
            <consortium name="The Broad Institute Genome Sequencing Center for Infectious Disease"/>
            <person name="Wu L."/>
            <person name="Ma J."/>
        </authorList>
    </citation>
    <scope>NUCLEOTIDE SEQUENCE [LARGE SCALE GENOMIC DNA]</scope>
    <source>
        <strain evidence="3">JCM 17543</strain>
    </source>
</reference>
<evidence type="ECO:0008006" key="4">
    <source>
        <dbReference type="Google" id="ProtNLM"/>
    </source>
</evidence>